<dbReference type="EMBL" id="JAUSWB010000001">
    <property type="protein sequence ID" value="MDQ0427274.1"/>
    <property type="molecule type" value="Genomic_DNA"/>
</dbReference>
<organism evidence="1 2">
    <name type="scientific">Planomicrobium stackebrandtii</name>
    <dbReference type="NCBI Taxonomy" id="253160"/>
    <lineage>
        <taxon>Bacteria</taxon>
        <taxon>Bacillati</taxon>
        <taxon>Bacillota</taxon>
        <taxon>Bacilli</taxon>
        <taxon>Bacillales</taxon>
        <taxon>Caryophanaceae</taxon>
        <taxon>Planomicrobium</taxon>
    </lineage>
</organism>
<proteinExistence type="predicted"/>
<keyword evidence="2" id="KW-1185">Reference proteome</keyword>
<evidence type="ECO:0008006" key="3">
    <source>
        <dbReference type="Google" id="ProtNLM"/>
    </source>
</evidence>
<name>A0ABU0GPJ2_9BACL</name>
<dbReference type="RefSeq" id="WP_308785599.1">
    <property type="nucleotide sequence ID" value="NZ_JAUSWB010000001.1"/>
</dbReference>
<accession>A0ABU0GPJ2</accession>
<evidence type="ECO:0000313" key="2">
    <source>
        <dbReference type="Proteomes" id="UP001241988"/>
    </source>
</evidence>
<sequence>MGSRVMHMIIDDHVSKQLEITDKQLFLLGGIAPDAAYTIAKKSQSHFYEGRLDDGTRHVNYNRFIEKYPLDIQSEFGLGYLIHLISDDVWLKQVYFRNDLKSRTDADPQLLERWHSDFRILNGKLITHFGCENLRNELMDTFLLSTNISEIDTENLEQFKEETIGDFKFSKEELVSELEVYAVEEILDYIDAATEKAIDICMEFIQN</sequence>
<gene>
    <name evidence="1" type="ORF">QOZ98_000099</name>
</gene>
<protein>
    <recommendedName>
        <fullName evidence="3">Phospholipase C/D domain-containing protein</fullName>
    </recommendedName>
</protein>
<dbReference type="Proteomes" id="UP001241988">
    <property type="component" value="Unassembled WGS sequence"/>
</dbReference>
<comment type="caution">
    <text evidence="1">The sequence shown here is derived from an EMBL/GenBank/DDBJ whole genome shotgun (WGS) entry which is preliminary data.</text>
</comment>
<reference evidence="1 2" key="1">
    <citation type="submission" date="2023-07" db="EMBL/GenBank/DDBJ databases">
        <title>Genomic Encyclopedia of Type Strains, Phase IV (KMG-IV): sequencing the most valuable type-strain genomes for metagenomic binning, comparative biology and taxonomic classification.</title>
        <authorList>
            <person name="Goeker M."/>
        </authorList>
    </citation>
    <scope>NUCLEOTIDE SEQUENCE [LARGE SCALE GENOMIC DNA]</scope>
    <source>
        <strain evidence="1 2">DSM 16419</strain>
    </source>
</reference>
<evidence type="ECO:0000313" key="1">
    <source>
        <dbReference type="EMBL" id="MDQ0427274.1"/>
    </source>
</evidence>